<dbReference type="EMBL" id="BPLR01005792">
    <property type="protein sequence ID" value="GIY05044.1"/>
    <property type="molecule type" value="Genomic_DNA"/>
</dbReference>
<keyword evidence="2" id="KW-1185">Reference proteome</keyword>
<comment type="caution">
    <text evidence="1">The sequence shown here is derived from an EMBL/GenBank/DDBJ whole genome shotgun (WGS) entry which is preliminary data.</text>
</comment>
<protein>
    <submittedName>
        <fullName evidence="1">Uncharacterized protein</fullName>
    </submittedName>
</protein>
<proteinExistence type="predicted"/>
<accession>A0AAV4Q6Q6</accession>
<sequence length="181" mass="20706">MEMHRWNFYLEFQGPFRFPAKPWLSYADPYNEHCPLHTTDHVQTPSEPSVSPCLRALSKGHPIPRSRLHSLASKHLETPRLQQAVDAFPNWQSRTESRDVAWSEGPKCVTSRFLFSFLFSGKDRYTRRRNVPGEGECGMEGMTWHSVTPPPCVSLRRGHHSLSLLLFIDSNSLVPPSVGCF</sequence>
<gene>
    <name evidence="1" type="ORF">CEXT_706601</name>
</gene>
<dbReference type="AlphaFoldDB" id="A0AAV4Q6Q6"/>
<name>A0AAV4Q6Q6_CAEEX</name>
<evidence type="ECO:0000313" key="1">
    <source>
        <dbReference type="EMBL" id="GIY05044.1"/>
    </source>
</evidence>
<organism evidence="1 2">
    <name type="scientific">Caerostris extrusa</name>
    <name type="common">Bark spider</name>
    <name type="synonym">Caerostris bankana</name>
    <dbReference type="NCBI Taxonomy" id="172846"/>
    <lineage>
        <taxon>Eukaryota</taxon>
        <taxon>Metazoa</taxon>
        <taxon>Ecdysozoa</taxon>
        <taxon>Arthropoda</taxon>
        <taxon>Chelicerata</taxon>
        <taxon>Arachnida</taxon>
        <taxon>Araneae</taxon>
        <taxon>Araneomorphae</taxon>
        <taxon>Entelegynae</taxon>
        <taxon>Araneoidea</taxon>
        <taxon>Araneidae</taxon>
        <taxon>Caerostris</taxon>
    </lineage>
</organism>
<dbReference type="Proteomes" id="UP001054945">
    <property type="component" value="Unassembled WGS sequence"/>
</dbReference>
<reference evidence="1 2" key="1">
    <citation type="submission" date="2021-06" db="EMBL/GenBank/DDBJ databases">
        <title>Caerostris extrusa draft genome.</title>
        <authorList>
            <person name="Kono N."/>
            <person name="Arakawa K."/>
        </authorList>
    </citation>
    <scope>NUCLEOTIDE SEQUENCE [LARGE SCALE GENOMIC DNA]</scope>
</reference>
<evidence type="ECO:0000313" key="2">
    <source>
        <dbReference type="Proteomes" id="UP001054945"/>
    </source>
</evidence>